<reference evidence="5" key="1">
    <citation type="submission" date="2014-02" db="EMBL/GenBank/DDBJ databases">
        <authorList>
            <person name="Genoscope - CEA"/>
        </authorList>
    </citation>
    <scope>NUCLEOTIDE SEQUENCE</scope>
    <source>
        <strain evidence="5">LS3</strain>
    </source>
</reference>
<dbReference type="SMART" id="SM00320">
    <property type="entry name" value="WD40"/>
    <property type="match status" value="5"/>
</dbReference>
<protein>
    <submittedName>
        <fullName evidence="5">ARAD1D09350p</fullName>
    </submittedName>
</protein>
<feature type="region of interest" description="Disordered" evidence="4">
    <location>
        <begin position="173"/>
        <end position="192"/>
    </location>
</feature>
<dbReference type="GO" id="GO:0051286">
    <property type="term" value="C:cell tip"/>
    <property type="evidence" value="ECO:0007669"/>
    <property type="project" value="TreeGrafter"/>
</dbReference>
<gene>
    <name evidence="5" type="ORF">GNLVRS02_ARAD1D09350g</name>
</gene>
<evidence type="ECO:0000256" key="3">
    <source>
        <dbReference type="PROSITE-ProRule" id="PRU00221"/>
    </source>
</evidence>
<evidence type="ECO:0000256" key="2">
    <source>
        <dbReference type="ARBA" id="ARBA00022737"/>
    </source>
</evidence>
<dbReference type="GO" id="GO:0005634">
    <property type="term" value="C:nucleus"/>
    <property type="evidence" value="ECO:0007669"/>
    <property type="project" value="TreeGrafter"/>
</dbReference>
<dbReference type="PANTHER" id="PTHR14107:SF16">
    <property type="entry name" value="AT02583P"/>
    <property type="match status" value="1"/>
</dbReference>
<accession>A0A060TDR1</accession>
<feature type="compositionally biased region" description="Low complexity" evidence="4">
    <location>
        <begin position="226"/>
        <end position="236"/>
    </location>
</feature>
<dbReference type="PROSITE" id="PS50082">
    <property type="entry name" value="WD_REPEATS_2"/>
    <property type="match status" value="1"/>
</dbReference>
<keyword evidence="1 3" id="KW-0853">WD repeat</keyword>
<organism evidence="5">
    <name type="scientific">Blastobotrys adeninivorans</name>
    <name type="common">Yeast</name>
    <name type="synonym">Arxula adeninivorans</name>
    <dbReference type="NCBI Taxonomy" id="409370"/>
    <lineage>
        <taxon>Eukaryota</taxon>
        <taxon>Fungi</taxon>
        <taxon>Dikarya</taxon>
        <taxon>Ascomycota</taxon>
        <taxon>Saccharomycotina</taxon>
        <taxon>Dipodascomycetes</taxon>
        <taxon>Dipodascales</taxon>
        <taxon>Trichomonascaceae</taxon>
        <taxon>Blastobotrys</taxon>
    </lineage>
</organism>
<reference evidence="5" key="2">
    <citation type="submission" date="2014-06" db="EMBL/GenBank/DDBJ databases">
        <title>The complete genome of Blastobotrys (Arxula) adeninivorans LS3 - a yeast of biotechnological interest.</title>
        <authorList>
            <person name="Kunze G."/>
            <person name="Gaillardin C."/>
            <person name="Czernicka M."/>
            <person name="Durrens P."/>
            <person name="Martin T."/>
            <person name="Boer E."/>
            <person name="Gabaldon T."/>
            <person name="Cruz J."/>
            <person name="Talla E."/>
            <person name="Marck C."/>
            <person name="Goffeau A."/>
            <person name="Barbe V."/>
            <person name="Baret P."/>
            <person name="Baronian K."/>
            <person name="Beier S."/>
            <person name="Bleykasten C."/>
            <person name="Bode R."/>
            <person name="Casaregola S."/>
            <person name="Despons L."/>
            <person name="Fairhead C."/>
            <person name="Giersberg M."/>
            <person name="Gierski P."/>
            <person name="Hahnel U."/>
            <person name="Hartmann A."/>
            <person name="Jankowska D."/>
            <person name="Jubin C."/>
            <person name="Jung P."/>
            <person name="Lafontaine I."/>
            <person name="Leh-Louis V."/>
            <person name="Lemaire M."/>
            <person name="Marcet-Houben M."/>
            <person name="Mascher M."/>
            <person name="Morel G."/>
            <person name="Richard G.-F."/>
            <person name="Riechen J."/>
            <person name="Sacerdot C."/>
            <person name="Sarkar A."/>
            <person name="Savel G."/>
            <person name="Schacherer J."/>
            <person name="Sherman D."/>
            <person name="Straub M.-L."/>
            <person name="Stein N."/>
            <person name="Thierry A."/>
            <person name="Trautwein-Schult A."/>
            <person name="Westhof E."/>
            <person name="Worch S."/>
            <person name="Dujon B."/>
            <person name="Souciet J.-L."/>
            <person name="Wincker P."/>
            <person name="Scholz U."/>
            <person name="Neuveglise N."/>
        </authorList>
    </citation>
    <scope>NUCLEOTIDE SEQUENCE</scope>
    <source>
        <strain evidence="5">LS3</strain>
    </source>
</reference>
<feature type="repeat" description="WD" evidence="3">
    <location>
        <begin position="488"/>
        <end position="522"/>
    </location>
</feature>
<keyword evidence="2" id="KW-0677">Repeat</keyword>
<dbReference type="GO" id="GO:0045013">
    <property type="term" value="P:carbon catabolite repression of transcription"/>
    <property type="evidence" value="ECO:0007669"/>
    <property type="project" value="TreeGrafter"/>
</dbReference>
<evidence type="ECO:0000256" key="1">
    <source>
        <dbReference type="ARBA" id="ARBA00022574"/>
    </source>
</evidence>
<sequence length="669" mass="72489">MFILPPPPKSSAFYPVAGVGGYYRDGAPQMLEATNTSTRFEPEDDYLKLNAPEGVYAPKECVFVATPLPHPSDPPPAVVNPLAPTHTQPWMHSSGIRLSTAILQSDYHPTVPNASAISRRINSTTPSTRPHRQSSTTSAKSFSGWTQSLFSQKKNSIASSSDQVLVEEDQSNLISDGGSTTSGQLGGEVTLSSSAPVGGGGLIGNPLTRKDTVASAMAVLTPVTSAGATTTGSNAANDKKRKPKNSLSKNNSSFVSRTVIHESQTKRINDRSLSDLFVWVNVGRSISWLDFSPASPTVHHEPLMKILFTKAHPLCHDINSITKSTQNLDMAVGMSSGDILWVEYMSARYNRINKNGDVTRSAVTDIRWIPGSDNLFITGHADGSLAIFDKDREDGGFSTTQKKASSVNPRSTSTFKIIKSMLDNSDSQAPAGQQQQVKKTNPVAVYKVSNSPITSIKFSPTSQMVAITNKDGYLRLLNLASEELSDIFPSYYGGFLSVSFSPDGKYLATGGQDDMLCIWSIEGPNYHLVARGQGHTSWVRQVAFDPWCFDDTNYRIGSVGDDGKLLLWDFNPKSLPRAKTLHHHGNHQRATSGAAGHNINGDSKKSTKLHEFVSQSETPVIPPVVAKAVLKKADAETEPLSDLQFLSNYVVVAAKDGRLYQWERPTSSS</sequence>
<name>A0A060TDR1_BLAAD</name>
<feature type="region of interest" description="Disordered" evidence="4">
    <location>
        <begin position="581"/>
        <end position="615"/>
    </location>
</feature>
<feature type="region of interest" description="Disordered" evidence="4">
    <location>
        <begin position="226"/>
        <end position="252"/>
    </location>
</feature>
<dbReference type="AlphaFoldDB" id="A0A060TDR1"/>
<dbReference type="GO" id="GO:0032153">
    <property type="term" value="C:cell division site"/>
    <property type="evidence" value="ECO:0007669"/>
    <property type="project" value="TreeGrafter"/>
</dbReference>
<dbReference type="PROSITE" id="PS50294">
    <property type="entry name" value="WD_REPEATS_REGION"/>
    <property type="match status" value="1"/>
</dbReference>
<dbReference type="InterPro" id="IPR001680">
    <property type="entry name" value="WD40_rpt"/>
</dbReference>
<dbReference type="Pfam" id="PF00400">
    <property type="entry name" value="WD40"/>
    <property type="match status" value="3"/>
</dbReference>
<feature type="region of interest" description="Disordered" evidence="4">
    <location>
        <begin position="114"/>
        <end position="143"/>
    </location>
</feature>
<dbReference type="SUPFAM" id="SSF50978">
    <property type="entry name" value="WD40 repeat-like"/>
    <property type="match status" value="1"/>
</dbReference>
<dbReference type="PhylomeDB" id="A0A060TDR1"/>
<proteinExistence type="predicted"/>
<dbReference type="Gene3D" id="2.130.10.10">
    <property type="entry name" value="YVTN repeat-like/Quinoprotein amine dehydrogenase"/>
    <property type="match status" value="1"/>
</dbReference>
<dbReference type="PANTHER" id="PTHR14107">
    <property type="entry name" value="WD REPEAT PROTEIN"/>
    <property type="match status" value="1"/>
</dbReference>
<evidence type="ECO:0000313" key="5">
    <source>
        <dbReference type="EMBL" id="CDP37346.1"/>
    </source>
</evidence>
<feature type="compositionally biased region" description="Basic and acidic residues" evidence="4">
    <location>
        <begin position="602"/>
        <end position="611"/>
    </location>
</feature>
<dbReference type="InterPro" id="IPR051362">
    <property type="entry name" value="WD_repeat_creC_regulators"/>
</dbReference>
<dbReference type="InterPro" id="IPR015943">
    <property type="entry name" value="WD40/YVTN_repeat-like_dom_sf"/>
</dbReference>
<feature type="compositionally biased region" description="Polar residues" evidence="4">
    <location>
        <begin position="173"/>
        <end position="183"/>
    </location>
</feature>
<evidence type="ECO:0000256" key="4">
    <source>
        <dbReference type="SAM" id="MobiDB-lite"/>
    </source>
</evidence>
<dbReference type="InterPro" id="IPR036322">
    <property type="entry name" value="WD40_repeat_dom_sf"/>
</dbReference>
<dbReference type="EMBL" id="HG937694">
    <property type="protein sequence ID" value="CDP37346.1"/>
    <property type="molecule type" value="Genomic_DNA"/>
</dbReference>